<dbReference type="GeneID" id="19194779"/>
<keyword evidence="4" id="KW-1185">Reference proteome</keyword>
<dbReference type="RefSeq" id="XP_007748852.1">
    <property type="nucleotide sequence ID" value="XM_007750662.1"/>
</dbReference>
<dbReference type="HOGENOM" id="CLU_1704047_0_0_1"/>
<dbReference type="SUPFAM" id="SSF55729">
    <property type="entry name" value="Acyl-CoA N-acyltransferases (Nat)"/>
    <property type="match status" value="1"/>
</dbReference>
<name>W9X8X9_9EURO</name>
<dbReference type="AlphaFoldDB" id="W9X8X9"/>
<organism evidence="3 4">
    <name type="scientific">Cladophialophora psammophila CBS 110553</name>
    <dbReference type="NCBI Taxonomy" id="1182543"/>
    <lineage>
        <taxon>Eukaryota</taxon>
        <taxon>Fungi</taxon>
        <taxon>Dikarya</taxon>
        <taxon>Ascomycota</taxon>
        <taxon>Pezizomycotina</taxon>
        <taxon>Eurotiomycetes</taxon>
        <taxon>Chaetothyriomycetidae</taxon>
        <taxon>Chaetothyriales</taxon>
        <taxon>Herpotrichiellaceae</taxon>
        <taxon>Cladophialophora</taxon>
    </lineage>
</organism>
<gene>
    <name evidence="3" type="ORF">A1O5_10084</name>
</gene>
<protein>
    <recommendedName>
        <fullName evidence="2">N-acetyltransferase domain-containing protein</fullName>
    </recommendedName>
</protein>
<evidence type="ECO:0000313" key="4">
    <source>
        <dbReference type="Proteomes" id="UP000019471"/>
    </source>
</evidence>
<proteinExistence type="predicted"/>
<dbReference type="InterPro" id="IPR000182">
    <property type="entry name" value="GNAT_dom"/>
</dbReference>
<feature type="compositionally biased region" description="Basic and acidic residues" evidence="1">
    <location>
        <begin position="130"/>
        <end position="142"/>
    </location>
</feature>
<dbReference type="Gene3D" id="3.40.630.30">
    <property type="match status" value="1"/>
</dbReference>
<dbReference type="Proteomes" id="UP000019471">
    <property type="component" value="Unassembled WGS sequence"/>
</dbReference>
<dbReference type="CDD" id="cd04301">
    <property type="entry name" value="NAT_SF"/>
    <property type="match status" value="1"/>
</dbReference>
<feature type="region of interest" description="Disordered" evidence="1">
    <location>
        <begin position="130"/>
        <end position="154"/>
    </location>
</feature>
<dbReference type="EMBL" id="AMGX01000018">
    <property type="protein sequence ID" value="EXJ66889.1"/>
    <property type="molecule type" value="Genomic_DNA"/>
</dbReference>
<dbReference type="GO" id="GO:0016747">
    <property type="term" value="F:acyltransferase activity, transferring groups other than amino-acyl groups"/>
    <property type="evidence" value="ECO:0007669"/>
    <property type="project" value="InterPro"/>
</dbReference>
<dbReference type="OrthoDB" id="2744543at2759"/>
<dbReference type="STRING" id="1182543.W9X8X9"/>
<dbReference type="InterPro" id="IPR016181">
    <property type="entry name" value="Acyl_CoA_acyltransferase"/>
</dbReference>
<evidence type="ECO:0000313" key="3">
    <source>
        <dbReference type="EMBL" id="EXJ66889.1"/>
    </source>
</evidence>
<evidence type="ECO:0000256" key="1">
    <source>
        <dbReference type="SAM" id="MobiDB-lite"/>
    </source>
</evidence>
<evidence type="ECO:0000259" key="2">
    <source>
        <dbReference type="Pfam" id="PF13673"/>
    </source>
</evidence>
<dbReference type="Pfam" id="PF13673">
    <property type="entry name" value="Acetyltransf_10"/>
    <property type="match status" value="1"/>
</dbReference>
<accession>W9X8X9</accession>
<sequence length="154" mass="17134">MSGLLIKPAAPAFYSVRRYVWHNKAAARPTAKEPNPIITWNFVARIRPFCSHFFSTPHRQIRWSLEVLGLHPDYQGKGYGRELVDNGLLRAKNDPAGALPVCVVAADCKEAFYLKVRFNEIVGDTTKTVGKDGSDNPLREKMLGGGSGFMDEVK</sequence>
<feature type="domain" description="N-acetyltransferase" evidence="2">
    <location>
        <begin position="65"/>
        <end position="126"/>
    </location>
</feature>
<comment type="caution">
    <text evidence="3">The sequence shown here is derived from an EMBL/GenBank/DDBJ whole genome shotgun (WGS) entry which is preliminary data.</text>
</comment>
<reference evidence="3 4" key="1">
    <citation type="submission" date="2013-03" db="EMBL/GenBank/DDBJ databases">
        <title>The Genome Sequence of Cladophialophora psammophila CBS 110553.</title>
        <authorList>
            <consortium name="The Broad Institute Genomics Platform"/>
            <person name="Cuomo C."/>
            <person name="de Hoog S."/>
            <person name="Gorbushina A."/>
            <person name="Walker B."/>
            <person name="Young S.K."/>
            <person name="Zeng Q."/>
            <person name="Gargeya S."/>
            <person name="Fitzgerald M."/>
            <person name="Haas B."/>
            <person name="Abouelleil A."/>
            <person name="Allen A.W."/>
            <person name="Alvarado L."/>
            <person name="Arachchi H.M."/>
            <person name="Berlin A.M."/>
            <person name="Chapman S.B."/>
            <person name="Gainer-Dewar J."/>
            <person name="Goldberg J."/>
            <person name="Griggs A."/>
            <person name="Gujja S."/>
            <person name="Hansen M."/>
            <person name="Howarth C."/>
            <person name="Imamovic A."/>
            <person name="Ireland A."/>
            <person name="Larimer J."/>
            <person name="McCowan C."/>
            <person name="Murphy C."/>
            <person name="Pearson M."/>
            <person name="Poon T.W."/>
            <person name="Priest M."/>
            <person name="Roberts A."/>
            <person name="Saif S."/>
            <person name="Shea T."/>
            <person name="Sisk P."/>
            <person name="Sykes S."/>
            <person name="Wortman J."/>
            <person name="Nusbaum C."/>
            <person name="Birren B."/>
        </authorList>
    </citation>
    <scope>NUCLEOTIDE SEQUENCE [LARGE SCALE GENOMIC DNA]</scope>
    <source>
        <strain evidence="3 4">CBS 110553</strain>
    </source>
</reference>